<proteinExistence type="predicted"/>
<organism evidence="1 2">
    <name type="scientific">Boletus reticuloceps</name>
    <dbReference type="NCBI Taxonomy" id="495285"/>
    <lineage>
        <taxon>Eukaryota</taxon>
        <taxon>Fungi</taxon>
        <taxon>Dikarya</taxon>
        <taxon>Basidiomycota</taxon>
        <taxon>Agaricomycotina</taxon>
        <taxon>Agaricomycetes</taxon>
        <taxon>Agaricomycetidae</taxon>
        <taxon>Boletales</taxon>
        <taxon>Boletineae</taxon>
        <taxon>Boletaceae</taxon>
        <taxon>Boletoideae</taxon>
        <taxon>Boletus</taxon>
    </lineage>
</organism>
<dbReference type="EMBL" id="JAGFBS010000071">
    <property type="protein sequence ID" value="KAG6369650.1"/>
    <property type="molecule type" value="Genomic_DNA"/>
</dbReference>
<evidence type="ECO:0000313" key="1">
    <source>
        <dbReference type="EMBL" id="KAG6369650.1"/>
    </source>
</evidence>
<reference evidence="1" key="1">
    <citation type="submission" date="2021-03" db="EMBL/GenBank/DDBJ databases">
        <title>Evolutionary innovations through gain and loss of genes in the ectomycorrhizal Boletales.</title>
        <authorList>
            <person name="Wu G."/>
            <person name="Miyauchi S."/>
            <person name="Morin E."/>
            <person name="Yang Z.-L."/>
            <person name="Xu J."/>
            <person name="Martin F.M."/>
        </authorList>
    </citation>
    <scope>NUCLEOTIDE SEQUENCE</scope>
    <source>
        <strain evidence="1">BR01</strain>
    </source>
</reference>
<dbReference type="AlphaFoldDB" id="A0A8I3A483"/>
<sequence length="228" mass="25642">MAPVRKKYNWSHKILTTAPCQHCGNTFKSQGLRSHELHCVRRKGKERQHVQSSMEYEQDLEQCTSFDILSSQIFTIFSQSDSATNGNVIIHEPQRRSWSFRGFDNSNFPAGFVSALQINTAHSESNFSSHPPSEHKGFIGQDMLDPRGDSGEETAAAIDLYLQSCYQTSRWNFTHAAIVVLFSNTKKILAYGTLPNWLPMAAHGIHSSRRVTTSSRKSLCKPGSTPHK</sequence>
<gene>
    <name evidence="1" type="ORF">JVT61DRAFT_14148</name>
</gene>
<evidence type="ECO:0000313" key="2">
    <source>
        <dbReference type="Proteomes" id="UP000683000"/>
    </source>
</evidence>
<keyword evidence="2" id="KW-1185">Reference proteome</keyword>
<dbReference type="OrthoDB" id="2702900at2759"/>
<comment type="caution">
    <text evidence="1">The sequence shown here is derived from an EMBL/GenBank/DDBJ whole genome shotgun (WGS) entry which is preliminary data.</text>
</comment>
<protein>
    <submittedName>
        <fullName evidence="1">Uncharacterized protein</fullName>
    </submittedName>
</protein>
<name>A0A8I3A483_9AGAM</name>
<accession>A0A8I3A483</accession>
<dbReference type="Proteomes" id="UP000683000">
    <property type="component" value="Unassembled WGS sequence"/>
</dbReference>